<dbReference type="InterPro" id="IPR006597">
    <property type="entry name" value="Sel1-like"/>
</dbReference>
<organism evidence="4 5">
    <name type="scientific">Candidatus Nitronauta litoralis</name>
    <dbReference type="NCBI Taxonomy" id="2705533"/>
    <lineage>
        <taxon>Bacteria</taxon>
        <taxon>Pseudomonadati</taxon>
        <taxon>Nitrospinota/Tectimicrobiota group</taxon>
        <taxon>Nitrospinota</taxon>
        <taxon>Nitrospinia</taxon>
        <taxon>Nitrospinales</taxon>
        <taxon>Nitrospinaceae</taxon>
        <taxon>Candidatus Nitronauta</taxon>
    </lineage>
</organism>
<evidence type="ECO:0000256" key="3">
    <source>
        <dbReference type="SAM" id="SignalP"/>
    </source>
</evidence>
<evidence type="ECO:0000313" key="5">
    <source>
        <dbReference type="Proteomes" id="UP000594688"/>
    </source>
</evidence>
<gene>
    <name evidence="4" type="ORF">G3M70_12055</name>
</gene>
<keyword evidence="3" id="KW-0732">Signal</keyword>
<sequence length="163" mass="18147">MKPSINRTIKLFLLGIIILLSTTTTVTALDRDAALEQKCQEKNSFACFTIGEKLRTLDKNNTEALKYYVKACDGGWMTGCTNAGILKTLEGETHGDYQTKMKIWKQAGKYFTKACDAEENNACSNLGVLKYKEGRTSAAKKYYKKACDLGNNLACGLYKNLEK</sequence>
<dbReference type="InterPro" id="IPR040239">
    <property type="entry name" value="HcpB-like"/>
</dbReference>
<dbReference type="Gene3D" id="1.25.40.10">
    <property type="entry name" value="Tetratricopeptide repeat domain"/>
    <property type="match status" value="1"/>
</dbReference>
<feature type="signal peptide" evidence="3">
    <location>
        <begin position="1"/>
        <end position="28"/>
    </location>
</feature>
<dbReference type="InterPro" id="IPR011990">
    <property type="entry name" value="TPR-like_helical_dom_sf"/>
</dbReference>
<reference evidence="4 5" key="1">
    <citation type="submission" date="2020-02" db="EMBL/GenBank/DDBJ databases">
        <title>Genomic and physiological characterization of two novel Nitrospinaceae genera.</title>
        <authorList>
            <person name="Mueller A.J."/>
            <person name="Jung M.-Y."/>
            <person name="Strachan C.R."/>
            <person name="Herbold C.W."/>
            <person name="Kirkegaard R.H."/>
            <person name="Daims H."/>
        </authorList>
    </citation>
    <scope>NUCLEOTIDE SEQUENCE [LARGE SCALE GENOMIC DNA]</scope>
    <source>
        <strain evidence="4">EB</strain>
    </source>
</reference>
<dbReference type="EMBL" id="CP048685">
    <property type="protein sequence ID" value="QPJ62565.1"/>
    <property type="molecule type" value="Genomic_DNA"/>
</dbReference>
<dbReference type="PANTHER" id="PTHR13891">
    <property type="entry name" value="CYTOCHROME C OXIDASE ASSEMBLY FACTOR 7"/>
    <property type="match status" value="1"/>
</dbReference>
<evidence type="ECO:0000256" key="1">
    <source>
        <dbReference type="ARBA" id="ARBA00008486"/>
    </source>
</evidence>
<dbReference type="Proteomes" id="UP000594688">
    <property type="component" value="Chromosome"/>
</dbReference>
<keyword evidence="2" id="KW-0677">Repeat</keyword>
<accession>A0A7T0G0Q9</accession>
<dbReference type="SUPFAM" id="SSF81901">
    <property type="entry name" value="HCP-like"/>
    <property type="match status" value="1"/>
</dbReference>
<feature type="chain" id="PRO_5033044356" evidence="3">
    <location>
        <begin position="29"/>
        <end position="163"/>
    </location>
</feature>
<proteinExistence type="inferred from homology"/>
<evidence type="ECO:0000256" key="2">
    <source>
        <dbReference type="ARBA" id="ARBA00022737"/>
    </source>
</evidence>
<name>A0A7T0G0Q9_9BACT</name>
<comment type="similarity">
    <text evidence="1">Belongs to the hcp beta-lactamase family.</text>
</comment>
<dbReference type="SMART" id="SM00671">
    <property type="entry name" value="SEL1"/>
    <property type="match status" value="2"/>
</dbReference>
<dbReference type="KEGG" id="nli:G3M70_12055"/>
<dbReference type="PANTHER" id="PTHR13891:SF1">
    <property type="entry name" value="CYTOCHROME C OXIDASE ASSEMBLY FACTOR 7"/>
    <property type="match status" value="1"/>
</dbReference>
<dbReference type="AlphaFoldDB" id="A0A7T0G0Q9"/>
<evidence type="ECO:0000313" key="4">
    <source>
        <dbReference type="EMBL" id="QPJ62565.1"/>
    </source>
</evidence>
<protein>
    <submittedName>
        <fullName evidence="4">Sel1 repeat family protein</fullName>
    </submittedName>
</protein>